<reference evidence="3" key="1">
    <citation type="journal article" date="2019" name="Int. J. Syst. Evol. Microbiol.">
        <title>The Global Catalogue of Microorganisms (GCM) 10K type strain sequencing project: providing services to taxonomists for standard genome sequencing and annotation.</title>
        <authorList>
            <consortium name="The Broad Institute Genomics Platform"/>
            <consortium name="The Broad Institute Genome Sequencing Center for Infectious Disease"/>
            <person name="Wu L."/>
            <person name="Ma J."/>
        </authorList>
    </citation>
    <scope>NUCLEOTIDE SEQUENCE [LARGE SCALE GENOMIC DNA]</scope>
    <source>
        <strain evidence="3">TBRC 5832</strain>
    </source>
</reference>
<evidence type="ECO:0000313" key="2">
    <source>
        <dbReference type="EMBL" id="MFC4072035.1"/>
    </source>
</evidence>
<keyword evidence="3" id="KW-1185">Reference proteome</keyword>
<comment type="caution">
    <text evidence="2">The sequence shown here is derived from an EMBL/GenBank/DDBJ whole genome shotgun (WGS) entry which is preliminary data.</text>
</comment>
<accession>A0ABV8J748</accession>
<protein>
    <submittedName>
        <fullName evidence="2">Trypco2 family protein</fullName>
    </submittedName>
</protein>
<organism evidence="2 3">
    <name type="scientific">Actinoplanes subglobosus</name>
    <dbReference type="NCBI Taxonomy" id="1547892"/>
    <lineage>
        <taxon>Bacteria</taxon>
        <taxon>Bacillati</taxon>
        <taxon>Actinomycetota</taxon>
        <taxon>Actinomycetes</taxon>
        <taxon>Micromonosporales</taxon>
        <taxon>Micromonosporaceae</taxon>
        <taxon>Actinoplanes</taxon>
    </lineage>
</organism>
<dbReference type="InterPro" id="IPR045608">
    <property type="entry name" value="Trypco2"/>
</dbReference>
<name>A0ABV8J748_9ACTN</name>
<proteinExistence type="predicted"/>
<dbReference type="EMBL" id="JBHSBL010000030">
    <property type="protein sequence ID" value="MFC4072035.1"/>
    <property type="molecule type" value="Genomic_DNA"/>
</dbReference>
<dbReference type="Proteomes" id="UP001595867">
    <property type="component" value="Unassembled WGS sequence"/>
</dbReference>
<gene>
    <name evidence="2" type="ORF">ACFO0C_44475</name>
</gene>
<evidence type="ECO:0000259" key="1">
    <source>
        <dbReference type="Pfam" id="PF19631"/>
    </source>
</evidence>
<feature type="domain" description="Trypsin-co-occurring" evidence="1">
    <location>
        <begin position="7"/>
        <end position="84"/>
    </location>
</feature>
<dbReference type="Pfam" id="PF19631">
    <property type="entry name" value="Trypco2"/>
    <property type="match status" value="1"/>
</dbReference>
<sequence length="106" mass="11391">MNPDTLPLTEAIDSLRGELLYAIEQSADKDLRFSVEAVEVELQVVRTAGGEASASGGLWQVLTVGGKATYSSAATHKIKLVLRPLAPDDDPARKFIVGDTEIIRPE</sequence>
<dbReference type="RefSeq" id="WP_378072911.1">
    <property type="nucleotide sequence ID" value="NZ_JBHSBL010000030.1"/>
</dbReference>
<evidence type="ECO:0000313" key="3">
    <source>
        <dbReference type="Proteomes" id="UP001595867"/>
    </source>
</evidence>